<dbReference type="PANTHER" id="PTHR10350">
    <property type="entry name" value="NUCLEAR PORE COMPLEX PROTEIN NUP155"/>
    <property type="match status" value="1"/>
</dbReference>
<dbReference type="GeneID" id="80880654"/>
<dbReference type="InterPro" id="IPR042537">
    <property type="entry name" value="Nucleoporin_Nup155_C_2"/>
</dbReference>
<evidence type="ECO:0000256" key="1">
    <source>
        <dbReference type="ARBA" id="ARBA00004123"/>
    </source>
</evidence>
<keyword evidence="9" id="KW-1185">Reference proteome</keyword>
<dbReference type="InterPro" id="IPR036322">
    <property type="entry name" value="WD40_repeat_dom_sf"/>
</dbReference>
<dbReference type="Gene3D" id="1.25.40.450">
    <property type="entry name" value="Nucleoporin, helical domain, N-terminal subdomain"/>
    <property type="match status" value="1"/>
</dbReference>
<dbReference type="FunFam" id="1.25.40.440:FF:000001">
    <property type="entry name" value="Nuclear pore complex subunit"/>
    <property type="match status" value="1"/>
</dbReference>
<evidence type="ECO:0000313" key="8">
    <source>
        <dbReference type="EMBL" id="KAJ8098266.1"/>
    </source>
</evidence>
<dbReference type="EMBL" id="JARPMG010000009">
    <property type="protein sequence ID" value="KAJ8098266.1"/>
    <property type="molecule type" value="Genomic_DNA"/>
</dbReference>
<keyword evidence="4" id="KW-0539">Nucleus</keyword>
<dbReference type="InterPro" id="IPR007187">
    <property type="entry name" value="Nucleoporin_Nup133/Nup155_C"/>
</dbReference>
<feature type="domain" description="Nucleoporin Nup133/Nup155-like N-terminal" evidence="7">
    <location>
        <begin position="172"/>
        <end position="621"/>
    </location>
</feature>
<feature type="compositionally biased region" description="Low complexity" evidence="5">
    <location>
        <begin position="81"/>
        <end position="100"/>
    </location>
</feature>
<dbReference type="PANTHER" id="PTHR10350:SF6">
    <property type="entry name" value="NUCLEAR PORE COMPLEX PROTEIN NUP155"/>
    <property type="match status" value="1"/>
</dbReference>
<dbReference type="GO" id="GO:0044611">
    <property type="term" value="C:nuclear pore inner ring"/>
    <property type="evidence" value="ECO:0007669"/>
    <property type="project" value="TreeGrafter"/>
</dbReference>
<sequence>MSLSASMYPTVPTPAPGPVGGSRLGASVSSTAGVSPGVPGIGQPGGFPKTPTPGPNGSASFPRSLSQQQLYQTPLRGQNGQHPQQQQQPQQPQSQQQPQQTTVVATSPTGQIITMAQQDAATVAPQSPVEIANRYVNEFIERDSRYPDLDRIIQQSQLSDYPFGPTDPGAFTPFARTRISNIPDIIFEQYNRTECYTKMGLFPQLQRAWITVDNRLYFWNYLSGQDFLSFEDLSHTILSVQLVKPRKGTFIDSINHLLLLATPLEFHVLAVSFANNDLQLYDTGMAVSIKGFDVNSIAGSHKTGRIFFTSRGSPDMWEITYSNTESWFRGKCGKVCHTKGGLSGFAPSMGALSPITKMIPFSTSSVLSSILPSSHSETIVQIAVDDTRSLVYTLSSRSTLRAYHTPNSTDLALVITYTYASLSSHLQMINATSPLLDPRSTTIVSIHPVHPAESTQIHLVATTSTGCRLFLRAARTYGFGFTSSESAPPTTMQVIQVRFPPRDAITQTPSTSALLKKTRLSKIFAPGYFFAVKEGDTSDSLFASAPDTCRILRQSMTSPSAPQFLENAVWADIEGFVQAIELITPEFQVSNKPEGFGNEICGQYILPPAEVAVLTNTGVHIYTRRYMAQTFIESNNLRQFIEFYGRGETCCTALSIAASSRWPLDARELARRAYIEYGGKAHVRDDNYGAVELSIDSIQLSGRFDGLGMYIARIVRPIWRTPILKMTASAANGKQVRSFSSNISADSLNNYHILLFELYDFLDQNRNYIDGLTGPDTVLGGFGGGRSDELALQAEHRGMYALLRLIVNIREGISFVALVTAEPRKLNEIMANLLEETQNRISKLTFQDLFTTSEGTELAKDLVAAIVNQSITAGGSVDSVVDILRKRCGSFCSTDDVILFKAIEYLHKAKSVAPTDPDMKLQFLRESVRLLEKTAGTIPFEDLQGAVKELLSLDFHPGAIEVVLKAAKEADRGNLALGYFSDGLPALDPREELYKVRAQCYNLVFDICEDVDAKVAESEASQQQQQQLLTPGGTTQTLAPLPITALQTETYVVAYSSRDELFHYWFYDWFVSRGLANRLLEVDTPYIESYLERNSATNIEQANLLWLFYAKKDQFYKAGQVLYRLSQSDFELPLGQRIEFLSRARGFCNCYCPPGQRQAMLRLLQTTQDELVVAFIQDDILGRMKTDERLADDEKKRAELAERLDGKVLNLSILYNEFASPLGYKDICEAIVKAADYNG</sequence>
<feature type="compositionally biased region" description="Polar residues" evidence="5">
    <location>
        <begin position="58"/>
        <end position="80"/>
    </location>
</feature>
<dbReference type="Gene3D" id="1.20.120.1050">
    <property type="match status" value="1"/>
</dbReference>
<gene>
    <name evidence="8" type="ORF">POJ06DRAFT_213608</name>
</gene>
<dbReference type="SUPFAM" id="SSF50978">
    <property type="entry name" value="WD40 repeat-like"/>
    <property type="match status" value="1"/>
</dbReference>
<dbReference type="Gene3D" id="1.20.58.1780">
    <property type="match status" value="1"/>
</dbReference>
<accession>A0AAD7QN56</accession>
<keyword evidence="3" id="KW-0813">Transport</keyword>
<dbReference type="Pfam" id="PF08801">
    <property type="entry name" value="Nucleoporin_N"/>
    <property type="match status" value="1"/>
</dbReference>
<dbReference type="InterPro" id="IPR042533">
    <property type="entry name" value="Nucleoporin_Nup155_C_1"/>
</dbReference>
<name>A0AAD7QN56_9ASCO</name>
<comment type="subcellular location">
    <subcellularLocation>
        <location evidence="1">Nucleus</location>
    </subcellularLocation>
</comment>
<dbReference type="InterPro" id="IPR014908">
    <property type="entry name" value="Nucleoporin_Nup133/Nup155_N"/>
</dbReference>
<dbReference type="Proteomes" id="UP001217417">
    <property type="component" value="Unassembled WGS sequence"/>
</dbReference>
<evidence type="ECO:0000256" key="5">
    <source>
        <dbReference type="SAM" id="MobiDB-lite"/>
    </source>
</evidence>
<evidence type="ECO:0000256" key="2">
    <source>
        <dbReference type="ARBA" id="ARBA00007373"/>
    </source>
</evidence>
<evidence type="ECO:0000256" key="4">
    <source>
        <dbReference type="ARBA" id="ARBA00023242"/>
    </source>
</evidence>
<evidence type="ECO:0000313" key="9">
    <source>
        <dbReference type="Proteomes" id="UP001217417"/>
    </source>
</evidence>
<dbReference type="GO" id="GO:0036228">
    <property type="term" value="P:protein localization to nuclear inner membrane"/>
    <property type="evidence" value="ECO:0007669"/>
    <property type="project" value="TreeGrafter"/>
</dbReference>
<dbReference type="Pfam" id="PF03177">
    <property type="entry name" value="Nucleoporin_C"/>
    <property type="match status" value="1"/>
</dbReference>
<proteinExistence type="inferred from homology"/>
<comment type="similarity">
    <text evidence="2">Belongs to the non-repetitive/WGA-negative nucleoporin family.</text>
</comment>
<feature type="region of interest" description="Disordered" evidence="5">
    <location>
        <begin position="1"/>
        <end position="105"/>
    </location>
</feature>
<dbReference type="InterPro" id="IPR004870">
    <property type="entry name" value="Nucleoporin_Nup155"/>
</dbReference>
<dbReference type="RefSeq" id="XP_056041716.1">
    <property type="nucleotide sequence ID" value="XM_056185488.1"/>
</dbReference>
<evidence type="ECO:0000256" key="3">
    <source>
        <dbReference type="ARBA" id="ARBA00022448"/>
    </source>
</evidence>
<dbReference type="GO" id="GO:0017056">
    <property type="term" value="F:structural constituent of nuclear pore"/>
    <property type="evidence" value="ECO:0007669"/>
    <property type="project" value="InterPro"/>
</dbReference>
<dbReference type="AlphaFoldDB" id="A0AAD7QN56"/>
<evidence type="ECO:0000259" key="6">
    <source>
        <dbReference type="Pfam" id="PF03177"/>
    </source>
</evidence>
<dbReference type="GO" id="GO:0006606">
    <property type="term" value="P:protein import into nucleus"/>
    <property type="evidence" value="ECO:0007669"/>
    <property type="project" value="TreeGrafter"/>
</dbReference>
<comment type="caution">
    <text evidence="8">The sequence shown here is derived from an EMBL/GenBank/DDBJ whole genome shotgun (WGS) entry which is preliminary data.</text>
</comment>
<reference evidence="8" key="1">
    <citation type="submission" date="2023-03" db="EMBL/GenBank/DDBJ databases">
        <title>Near-Complete genome sequence of Lipomyces tetrasporous NRRL Y-64009, an oleaginous yeast capable of growing on lignocellulosic hydrolysates.</title>
        <authorList>
            <consortium name="Lawrence Berkeley National Laboratory"/>
            <person name="Jagtap S.S."/>
            <person name="Liu J.-J."/>
            <person name="Walukiewicz H.E."/>
            <person name="Pangilinan J."/>
            <person name="Lipzen A."/>
            <person name="Ahrendt S."/>
            <person name="Koriabine M."/>
            <person name="Cobaugh K."/>
            <person name="Salamov A."/>
            <person name="Yoshinaga Y."/>
            <person name="Ng V."/>
            <person name="Daum C."/>
            <person name="Grigoriev I.V."/>
            <person name="Slininger P.J."/>
            <person name="Dien B.S."/>
            <person name="Jin Y.-S."/>
            <person name="Rao C.V."/>
        </authorList>
    </citation>
    <scope>NUCLEOTIDE SEQUENCE</scope>
    <source>
        <strain evidence="8">NRRL Y-64009</strain>
    </source>
</reference>
<feature type="domain" description="Nucleoporin Nup133/Nup155-like C-terminal" evidence="6">
    <location>
        <begin position="701"/>
        <end position="1238"/>
    </location>
</feature>
<dbReference type="GO" id="GO:0006405">
    <property type="term" value="P:RNA export from nucleus"/>
    <property type="evidence" value="ECO:0007669"/>
    <property type="project" value="TreeGrafter"/>
</dbReference>
<organism evidence="8 9">
    <name type="scientific">Lipomyces tetrasporus</name>
    <dbReference type="NCBI Taxonomy" id="54092"/>
    <lineage>
        <taxon>Eukaryota</taxon>
        <taxon>Fungi</taxon>
        <taxon>Dikarya</taxon>
        <taxon>Ascomycota</taxon>
        <taxon>Saccharomycotina</taxon>
        <taxon>Lipomycetes</taxon>
        <taxon>Lipomycetales</taxon>
        <taxon>Lipomycetaceae</taxon>
        <taxon>Lipomyces</taxon>
    </lineage>
</organism>
<dbReference type="Gene3D" id="1.25.40.440">
    <property type="entry name" value="Nucleoporin, helical domain, central subdomain"/>
    <property type="match status" value="1"/>
</dbReference>
<dbReference type="GO" id="GO:0000972">
    <property type="term" value="P:transcription-dependent tethering of RNA polymerase II gene DNA at nuclear periphery"/>
    <property type="evidence" value="ECO:0007669"/>
    <property type="project" value="TreeGrafter"/>
</dbReference>
<evidence type="ECO:0000259" key="7">
    <source>
        <dbReference type="Pfam" id="PF08801"/>
    </source>
</evidence>
<protein>
    <submittedName>
        <fullName evidence="8">Nup133 N terminal like-domain-containing protein</fullName>
    </submittedName>
</protein>